<name>A0ABX6T7L1_9SPHN</name>
<keyword evidence="4 6" id="KW-0862">Zinc</keyword>
<keyword evidence="1 6" id="KW-0645">Protease</keyword>
<evidence type="ECO:0000256" key="5">
    <source>
        <dbReference type="ARBA" id="ARBA00023049"/>
    </source>
</evidence>
<accession>A0ABX6T7L1</accession>
<evidence type="ECO:0000256" key="2">
    <source>
        <dbReference type="ARBA" id="ARBA00022723"/>
    </source>
</evidence>
<dbReference type="Pfam" id="PF01432">
    <property type="entry name" value="Peptidase_M3"/>
    <property type="match status" value="1"/>
</dbReference>
<comment type="cofactor">
    <cofactor evidence="6">
        <name>Zn(2+)</name>
        <dbReference type="ChEBI" id="CHEBI:29105"/>
    </cofactor>
    <text evidence="6">Binds 1 zinc ion.</text>
</comment>
<evidence type="ECO:0000256" key="4">
    <source>
        <dbReference type="ARBA" id="ARBA00022833"/>
    </source>
</evidence>
<dbReference type="Gene3D" id="1.10.1370.10">
    <property type="entry name" value="Neurolysin, domain 3"/>
    <property type="match status" value="1"/>
</dbReference>
<keyword evidence="5 6" id="KW-0482">Metalloprotease</keyword>
<protein>
    <recommendedName>
        <fullName evidence="7">Peptidase M3A/M3B catalytic domain-containing protein</fullName>
    </recommendedName>
</protein>
<evidence type="ECO:0000256" key="6">
    <source>
        <dbReference type="RuleBase" id="RU003435"/>
    </source>
</evidence>
<reference evidence="8 9" key="1">
    <citation type="submission" date="2020-08" db="EMBL/GenBank/DDBJ databases">
        <title>Genome sequence of Sphingomonas sediminicola KACC 15039T.</title>
        <authorList>
            <person name="Hyun D.-W."/>
            <person name="Bae J.-W."/>
        </authorList>
    </citation>
    <scope>NUCLEOTIDE SEQUENCE [LARGE SCALE GENOMIC DNA]</scope>
    <source>
        <strain evidence="8 9">KACC 15039</strain>
    </source>
</reference>
<keyword evidence="2 6" id="KW-0479">Metal-binding</keyword>
<gene>
    <name evidence="8" type="ORF">H9L14_00075</name>
</gene>
<dbReference type="SUPFAM" id="SSF55486">
    <property type="entry name" value="Metalloproteases ('zincins'), catalytic domain"/>
    <property type="match status" value="1"/>
</dbReference>
<organism evidence="8 9">
    <name type="scientific">Sphingomonas sediminicola</name>
    <dbReference type="NCBI Taxonomy" id="386874"/>
    <lineage>
        <taxon>Bacteria</taxon>
        <taxon>Pseudomonadati</taxon>
        <taxon>Pseudomonadota</taxon>
        <taxon>Alphaproteobacteria</taxon>
        <taxon>Sphingomonadales</taxon>
        <taxon>Sphingomonadaceae</taxon>
        <taxon>Sphingomonas</taxon>
    </lineage>
</organism>
<evidence type="ECO:0000313" key="8">
    <source>
        <dbReference type="EMBL" id="QNP45775.1"/>
    </source>
</evidence>
<evidence type="ECO:0000256" key="1">
    <source>
        <dbReference type="ARBA" id="ARBA00022670"/>
    </source>
</evidence>
<dbReference type="InterPro" id="IPR001567">
    <property type="entry name" value="Pept_M3A_M3B_dom"/>
</dbReference>
<dbReference type="InterPro" id="IPR024077">
    <property type="entry name" value="Neurolysin/TOP_dom2"/>
</dbReference>
<feature type="domain" description="Peptidase M3A/M3B catalytic" evidence="7">
    <location>
        <begin position="1"/>
        <end position="65"/>
    </location>
</feature>
<sequence>MLENWVYDYDTLRKFAIDASGKPIPRDLVEKMNQARYFNLGMEEMRQLGLSNVSLQYYVQPAPADLGAAARAYQAKYDILPPAPSLSSKIPSAISQRTARPFTPIGNR</sequence>
<dbReference type="EMBL" id="CP060782">
    <property type="protein sequence ID" value="QNP45775.1"/>
    <property type="molecule type" value="Genomic_DNA"/>
</dbReference>
<dbReference type="Proteomes" id="UP000516105">
    <property type="component" value="Chromosome"/>
</dbReference>
<keyword evidence="9" id="KW-1185">Reference proteome</keyword>
<comment type="similarity">
    <text evidence="6">Belongs to the peptidase M3 family.</text>
</comment>
<evidence type="ECO:0000256" key="3">
    <source>
        <dbReference type="ARBA" id="ARBA00022801"/>
    </source>
</evidence>
<evidence type="ECO:0000313" key="9">
    <source>
        <dbReference type="Proteomes" id="UP000516105"/>
    </source>
</evidence>
<evidence type="ECO:0000259" key="7">
    <source>
        <dbReference type="Pfam" id="PF01432"/>
    </source>
</evidence>
<proteinExistence type="inferred from homology"/>
<keyword evidence="3 6" id="KW-0378">Hydrolase</keyword>